<evidence type="ECO:0000313" key="2">
    <source>
        <dbReference type="EMBL" id="MFD2417946.1"/>
    </source>
</evidence>
<gene>
    <name evidence="2" type="ORF">ACFSXZ_16595</name>
</gene>
<feature type="transmembrane region" description="Helical" evidence="1">
    <location>
        <begin position="18"/>
        <end position="39"/>
    </location>
</feature>
<reference evidence="3" key="1">
    <citation type="journal article" date="2019" name="Int. J. Syst. Evol. Microbiol.">
        <title>The Global Catalogue of Microorganisms (GCM) 10K type strain sequencing project: providing services to taxonomists for standard genome sequencing and annotation.</title>
        <authorList>
            <consortium name="The Broad Institute Genomics Platform"/>
            <consortium name="The Broad Institute Genome Sequencing Center for Infectious Disease"/>
            <person name="Wu L."/>
            <person name="Ma J."/>
        </authorList>
    </citation>
    <scope>NUCLEOTIDE SEQUENCE [LARGE SCALE GENOMIC DNA]</scope>
    <source>
        <strain evidence="3">CGMCC 4.7645</strain>
    </source>
</reference>
<feature type="transmembrane region" description="Helical" evidence="1">
    <location>
        <begin position="163"/>
        <end position="184"/>
    </location>
</feature>
<dbReference type="RefSeq" id="WP_378265922.1">
    <property type="nucleotide sequence ID" value="NZ_JBHUKR010000007.1"/>
</dbReference>
<keyword evidence="1" id="KW-0472">Membrane</keyword>
<sequence>MNLLAAETIKLFSVRTTWWCSVLAVLVSAAFGAVFTFIVGDEIQVTVATTQIACSFGRAVVLVSAVLAATSETKAGPVLPGMPDRGRVLAARGAVVAGWAAALGLVAGLSSWLLGTLVNPGLDLVPATAADWRALAGQPPLFALTALFGLGAGLLLRRTGVAVVAVLAWSQLVEGLLVLLPHFAGGLYRWMPFFAAARFVDSDLTALGLSPDHLPMGPAAYGAYFAAISVLIFLAGVGRNRKQGLRD</sequence>
<evidence type="ECO:0000313" key="3">
    <source>
        <dbReference type="Proteomes" id="UP001597417"/>
    </source>
</evidence>
<name>A0ABW5FSW5_9PSEU</name>
<feature type="transmembrane region" description="Helical" evidence="1">
    <location>
        <begin position="134"/>
        <end position="156"/>
    </location>
</feature>
<accession>A0ABW5FSW5</accession>
<organism evidence="2 3">
    <name type="scientific">Amycolatopsis pigmentata</name>
    <dbReference type="NCBI Taxonomy" id="450801"/>
    <lineage>
        <taxon>Bacteria</taxon>
        <taxon>Bacillati</taxon>
        <taxon>Actinomycetota</taxon>
        <taxon>Actinomycetes</taxon>
        <taxon>Pseudonocardiales</taxon>
        <taxon>Pseudonocardiaceae</taxon>
        <taxon>Amycolatopsis</taxon>
    </lineage>
</organism>
<evidence type="ECO:0008006" key="4">
    <source>
        <dbReference type="Google" id="ProtNLM"/>
    </source>
</evidence>
<feature type="transmembrane region" description="Helical" evidence="1">
    <location>
        <begin position="89"/>
        <end position="114"/>
    </location>
</feature>
<comment type="caution">
    <text evidence="2">The sequence shown here is derived from an EMBL/GenBank/DDBJ whole genome shotgun (WGS) entry which is preliminary data.</text>
</comment>
<proteinExistence type="predicted"/>
<feature type="transmembrane region" description="Helical" evidence="1">
    <location>
        <begin position="219"/>
        <end position="237"/>
    </location>
</feature>
<keyword evidence="1" id="KW-0812">Transmembrane</keyword>
<keyword evidence="3" id="KW-1185">Reference proteome</keyword>
<protein>
    <recommendedName>
        <fullName evidence="4">ABC-2 type transport system permease protein</fullName>
    </recommendedName>
</protein>
<keyword evidence="1" id="KW-1133">Transmembrane helix</keyword>
<dbReference type="Proteomes" id="UP001597417">
    <property type="component" value="Unassembled WGS sequence"/>
</dbReference>
<dbReference type="EMBL" id="JBHUKR010000007">
    <property type="protein sequence ID" value="MFD2417946.1"/>
    <property type="molecule type" value="Genomic_DNA"/>
</dbReference>
<feature type="transmembrane region" description="Helical" evidence="1">
    <location>
        <begin position="45"/>
        <end position="68"/>
    </location>
</feature>
<evidence type="ECO:0000256" key="1">
    <source>
        <dbReference type="SAM" id="Phobius"/>
    </source>
</evidence>